<dbReference type="InterPro" id="IPR019972">
    <property type="entry name" value="Ribosomal_uL14_CS"/>
</dbReference>
<dbReference type="Proteomes" id="UP000714817">
    <property type="component" value="Unassembled WGS sequence"/>
</dbReference>
<reference evidence="6" key="2">
    <citation type="journal article" date="2021" name="Microbiome">
        <title>Successional dynamics and alternative stable states in a saline activated sludge microbial community over 9 years.</title>
        <authorList>
            <person name="Wang Y."/>
            <person name="Ye J."/>
            <person name="Ju F."/>
            <person name="Liu L."/>
            <person name="Boyd J.A."/>
            <person name="Deng Y."/>
            <person name="Parks D.H."/>
            <person name="Jiang X."/>
            <person name="Yin X."/>
            <person name="Woodcroft B.J."/>
            <person name="Tyson G.W."/>
            <person name="Hugenholtz P."/>
            <person name="Polz M.F."/>
            <person name="Zhang T."/>
        </authorList>
    </citation>
    <scope>NUCLEOTIDE SEQUENCE</scope>
    <source>
        <strain evidence="6">HKST-UBA80</strain>
    </source>
</reference>
<dbReference type="Pfam" id="PF00238">
    <property type="entry name" value="Ribosomal_L14"/>
    <property type="match status" value="1"/>
</dbReference>
<dbReference type="HAMAP" id="MF_01367">
    <property type="entry name" value="Ribosomal_uL14"/>
    <property type="match status" value="1"/>
</dbReference>
<evidence type="ECO:0000313" key="7">
    <source>
        <dbReference type="Proteomes" id="UP000714817"/>
    </source>
</evidence>
<keyword evidence="3 5" id="KW-0699">rRNA-binding</keyword>
<comment type="caution">
    <text evidence="6">The sequence shown here is derived from an EMBL/GenBank/DDBJ whole genome shotgun (WGS) entry which is preliminary data.</text>
</comment>
<dbReference type="CDD" id="cd00337">
    <property type="entry name" value="Ribosomal_uL14"/>
    <property type="match status" value="1"/>
</dbReference>
<dbReference type="GO" id="GO:0003735">
    <property type="term" value="F:structural constituent of ribosome"/>
    <property type="evidence" value="ECO:0007669"/>
    <property type="project" value="InterPro"/>
</dbReference>
<organism evidence="6 7">
    <name type="scientific">candidate division WWE3 bacterium</name>
    <dbReference type="NCBI Taxonomy" id="2053526"/>
    <lineage>
        <taxon>Bacteria</taxon>
        <taxon>Katanobacteria</taxon>
    </lineage>
</organism>
<name>A0A955DZV5_UNCKA</name>
<dbReference type="NCBIfam" id="TIGR01067">
    <property type="entry name" value="rplN_bact"/>
    <property type="match status" value="1"/>
</dbReference>
<dbReference type="PANTHER" id="PTHR11761">
    <property type="entry name" value="50S/60S RIBOSOMAL PROTEIN L14/L23"/>
    <property type="match status" value="1"/>
</dbReference>
<comment type="subunit">
    <text evidence="3">Part of the 50S ribosomal subunit. Forms a cluster with proteins L3 and L19. In the 70S ribosome, L14 and L19 interact and together make contacts with the 16S rRNA in bridges B5 and B8.</text>
</comment>
<comment type="function">
    <text evidence="3 5">Binds to 23S rRNA. Forms part of two intersubunit bridges in the 70S ribosome.</text>
</comment>
<keyword evidence="2 3" id="KW-0687">Ribonucleoprotein</keyword>
<dbReference type="EMBL" id="JAGQNY010000005">
    <property type="protein sequence ID" value="MCA9302062.1"/>
    <property type="molecule type" value="Genomic_DNA"/>
</dbReference>
<dbReference type="InterPro" id="IPR005745">
    <property type="entry name" value="Ribosomal_uL14_bac-type"/>
</dbReference>
<dbReference type="SUPFAM" id="SSF50193">
    <property type="entry name" value="Ribosomal protein L14"/>
    <property type="match status" value="1"/>
</dbReference>
<dbReference type="PANTHER" id="PTHR11761:SF3">
    <property type="entry name" value="LARGE RIBOSOMAL SUBUNIT PROTEIN UL14M"/>
    <property type="match status" value="1"/>
</dbReference>
<evidence type="ECO:0000256" key="5">
    <source>
        <dbReference type="RuleBase" id="RU003950"/>
    </source>
</evidence>
<reference evidence="6" key="1">
    <citation type="submission" date="2020-04" db="EMBL/GenBank/DDBJ databases">
        <authorList>
            <person name="Zhang T."/>
        </authorList>
    </citation>
    <scope>NUCLEOTIDE SEQUENCE</scope>
    <source>
        <strain evidence="6">HKST-UBA80</strain>
    </source>
</reference>
<gene>
    <name evidence="3 6" type="primary">rplN</name>
    <name evidence="6" type="ORF">KDA10_01680</name>
</gene>
<accession>A0A955DZV5</accession>
<keyword evidence="1 3" id="KW-0689">Ribosomal protein</keyword>
<dbReference type="PROSITE" id="PS00049">
    <property type="entry name" value="RIBOSOMAL_L14"/>
    <property type="match status" value="1"/>
</dbReference>
<evidence type="ECO:0000313" key="6">
    <source>
        <dbReference type="EMBL" id="MCA9302062.1"/>
    </source>
</evidence>
<dbReference type="SMART" id="SM01374">
    <property type="entry name" value="Ribosomal_L14"/>
    <property type="match status" value="1"/>
</dbReference>
<dbReference type="GO" id="GO:0022625">
    <property type="term" value="C:cytosolic large ribosomal subunit"/>
    <property type="evidence" value="ECO:0007669"/>
    <property type="project" value="TreeGrafter"/>
</dbReference>
<protein>
    <recommendedName>
        <fullName evidence="3">Large ribosomal subunit protein uL14</fullName>
    </recommendedName>
</protein>
<dbReference type="GO" id="GO:0006412">
    <property type="term" value="P:translation"/>
    <property type="evidence" value="ECO:0007669"/>
    <property type="project" value="UniProtKB-UniRule"/>
</dbReference>
<dbReference type="GO" id="GO:0070180">
    <property type="term" value="F:large ribosomal subunit rRNA binding"/>
    <property type="evidence" value="ECO:0007669"/>
    <property type="project" value="TreeGrafter"/>
</dbReference>
<evidence type="ECO:0000256" key="4">
    <source>
        <dbReference type="RuleBase" id="RU003949"/>
    </source>
</evidence>
<proteinExistence type="inferred from homology"/>
<dbReference type="Gene3D" id="2.40.150.20">
    <property type="entry name" value="Ribosomal protein L14"/>
    <property type="match status" value="1"/>
</dbReference>
<evidence type="ECO:0000256" key="2">
    <source>
        <dbReference type="ARBA" id="ARBA00023274"/>
    </source>
</evidence>
<dbReference type="InterPro" id="IPR000218">
    <property type="entry name" value="Ribosomal_uL14"/>
</dbReference>
<comment type="similarity">
    <text evidence="3 4">Belongs to the universal ribosomal protein uL14 family.</text>
</comment>
<keyword evidence="3 5" id="KW-0694">RNA-binding</keyword>
<evidence type="ECO:0000256" key="3">
    <source>
        <dbReference type="HAMAP-Rule" id="MF_01367"/>
    </source>
</evidence>
<dbReference type="AlphaFoldDB" id="A0A955DZV5"/>
<sequence length="122" mass="13166">MIHIGSVINSADNCGAKSLKVIGIPGNSKQKVAKVGDIITVVVNGASSKGVVKDHSVVKAIIVRTRKEYRRSDGTYIRFSDNAGVVINKDKNMAGTRVFGPVAREIRDRGYLKVASLAKEVW</sequence>
<evidence type="ECO:0000256" key="1">
    <source>
        <dbReference type="ARBA" id="ARBA00022980"/>
    </source>
</evidence>
<dbReference type="InterPro" id="IPR036853">
    <property type="entry name" value="Ribosomal_uL14_sf"/>
</dbReference>